<proteinExistence type="predicted"/>
<dbReference type="EMBL" id="CAJNOM010001707">
    <property type="protein sequence ID" value="CAF1616915.1"/>
    <property type="molecule type" value="Genomic_DNA"/>
</dbReference>
<gene>
    <name evidence="2" type="ORF">BJG266_LOCUS8007</name>
    <name evidence="3" type="ORF">QVE165_LOCUS54973</name>
</gene>
<feature type="region of interest" description="Disordered" evidence="1">
    <location>
        <begin position="49"/>
        <end position="80"/>
    </location>
</feature>
<protein>
    <submittedName>
        <fullName evidence="3">Uncharacterized protein</fullName>
    </submittedName>
</protein>
<dbReference type="AlphaFoldDB" id="A0A816BYY9"/>
<sequence>MFDYHQSKTTNTPTEIISAPAVDLELNFQIQIASGSCNLYTSRDLISNSSFTTANPTKQQQSQTREHVTLPQEQDRQTNL</sequence>
<keyword evidence="4" id="KW-1185">Reference proteome</keyword>
<dbReference type="OrthoDB" id="10051416at2759"/>
<accession>A0A816BYY9</accession>
<dbReference type="EMBL" id="CAJNOI010000024">
    <property type="protein sequence ID" value="CAF0854022.1"/>
    <property type="molecule type" value="Genomic_DNA"/>
</dbReference>
<organism evidence="3 4">
    <name type="scientific">Adineta steineri</name>
    <dbReference type="NCBI Taxonomy" id="433720"/>
    <lineage>
        <taxon>Eukaryota</taxon>
        <taxon>Metazoa</taxon>
        <taxon>Spiralia</taxon>
        <taxon>Gnathifera</taxon>
        <taxon>Rotifera</taxon>
        <taxon>Eurotatoria</taxon>
        <taxon>Bdelloidea</taxon>
        <taxon>Adinetida</taxon>
        <taxon>Adinetidae</taxon>
        <taxon>Adineta</taxon>
    </lineage>
</organism>
<feature type="compositionally biased region" description="Polar residues" evidence="1">
    <location>
        <begin position="49"/>
        <end position="63"/>
    </location>
</feature>
<evidence type="ECO:0000313" key="4">
    <source>
        <dbReference type="Proteomes" id="UP000663832"/>
    </source>
</evidence>
<evidence type="ECO:0000256" key="1">
    <source>
        <dbReference type="SAM" id="MobiDB-lite"/>
    </source>
</evidence>
<evidence type="ECO:0000313" key="2">
    <source>
        <dbReference type="EMBL" id="CAF0854022.1"/>
    </source>
</evidence>
<evidence type="ECO:0000313" key="3">
    <source>
        <dbReference type="EMBL" id="CAF1616915.1"/>
    </source>
</evidence>
<comment type="caution">
    <text evidence="3">The sequence shown here is derived from an EMBL/GenBank/DDBJ whole genome shotgun (WGS) entry which is preliminary data.</text>
</comment>
<dbReference type="Proteomes" id="UP000663877">
    <property type="component" value="Unassembled WGS sequence"/>
</dbReference>
<dbReference type="Proteomes" id="UP000663832">
    <property type="component" value="Unassembled WGS sequence"/>
</dbReference>
<reference evidence="3" key="1">
    <citation type="submission" date="2021-02" db="EMBL/GenBank/DDBJ databases">
        <authorList>
            <person name="Nowell W R."/>
        </authorList>
    </citation>
    <scope>NUCLEOTIDE SEQUENCE</scope>
</reference>
<feature type="compositionally biased region" description="Basic and acidic residues" evidence="1">
    <location>
        <begin position="64"/>
        <end position="80"/>
    </location>
</feature>
<name>A0A816BYY9_9BILA</name>